<dbReference type="NCBIfam" id="NF033218">
    <property type="entry name" value="anchor_AmaP"/>
    <property type="match status" value="1"/>
</dbReference>
<protein>
    <submittedName>
        <fullName evidence="2">Alkaline shock response membrane anchor protein AmaP</fullName>
    </submittedName>
</protein>
<comment type="caution">
    <text evidence="2">The sequence shown here is derived from an EMBL/GenBank/DDBJ whole genome shotgun (WGS) entry which is preliminary data.</text>
</comment>
<dbReference type="EMBL" id="JBDXSU010000009">
    <property type="protein sequence ID" value="MFB5191147.1"/>
    <property type="molecule type" value="Genomic_DNA"/>
</dbReference>
<organism evidence="2 3">
    <name type="scientific">Alicyclobacillus fastidiosus</name>
    <dbReference type="NCBI Taxonomy" id="392011"/>
    <lineage>
        <taxon>Bacteria</taxon>
        <taxon>Bacillati</taxon>
        <taxon>Bacillota</taxon>
        <taxon>Bacilli</taxon>
        <taxon>Bacillales</taxon>
        <taxon>Alicyclobacillaceae</taxon>
        <taxon>Alicyclobacillus</taxon>
    </lineage>
</organism>
<evidence type="ECO:0000256" key="1">
    <source>
        <dbReference type="SAM" id="Phobius"/>
    </source>
</evidence>
<keyword evidence="3" id="KW-1185">Reference proteome</keyword>
<keyword evidence="1" id="KW-1133">Transmembrane helix</keyword>
<dbReference type="RefSeq" id="WP_275476601.1">
    <property type="nucleotide sequence ID" value="NZ_CP162940.1"/>
</dbReference>
<reference evidence="2 3" key="1">
    <citation type="journal article" date="2024" name="Int. J. Mol. Sci.">
        <title>Exploration of Alicyclobacillus spp. Genome in Search of Antibiotic Resistance.</title>
        <authorList>
            <person name="Bucka-Kolendo J."/>
            <person name="Kiousi D.E."/>
            <person name="Dekowska A."/>
            <person name="Mikolajczuk-Szczyrba A."/>
            <person name="Karadedos D.M."/>
            <person name="Michael P."/>
            <person name="Galanis A."/>
            <person name="Sokolowska B."/>
        </authorList>
    </citation>
    <scope>NUCLEOTIDE SEQUENCE [LARGE SCALE GENOMIC DNA]</scope>
    <source>
        <strain evidence="2 3">KKP 3000</strain>
    </source>
</reference>
<feature type="transmembrane region" description="Helical" evidence="1">
    <location>
        <begin position="42"/>
        <end position="64"/>
    </location>
</feature>
<dbReference type="Proteomes" id="UP001579974">
    <property type="component" value="Unassembled WGS sequence"/>
</dbReference>
<evidence type="ECO:0000313" key="2">
    <source>
        <dbReference type="EMBL" id="MFB5191147.1"/>
    </source>
</evidence>
<keyword evidence="1" id="KW-0812">Transmembrane</keyword>
<name>A0ABV5AHK1_9BACL</name>
<keyword evidence="1" id="KW-0472">Membrane</keyword>
<sequence length="180" mass="19691">MSILDRILLFLLSIASLCLGVALALVGANVFGADVQSYVETSPVNVVAIVAGIIIIVLALRFLFYRIGRPQTTDAITLTGDHGQIRISYETIRQLANRRGTQVRGAQEFDTRIRTGQEGVVILVRMQVLPDIDIAATSREVQTVVKEYVELHTSVNVEHVLVHVTELSPTQKQGKAWSGA</sequence>
<evidence type="ECO:0000313" key="3">
    <source>
        <dbReference type="Proteomes" id="UP001579974"/>
    </source>
</evidence>
<gene>
    <name evidence="2" type="primary">amaP</name>
    <name evidence="2" type="ORF">KKP3000_004651</name>
</gene>
<accession>A0ABV5AHK1</accession>
<proteinExistence type="predicted"/>